<evidence type="ECO:0000313" key="8">
    <source>
        <dbReference type="Proteomes" id="UP001199424"/>
    </source>
</evidence>
<evidence type="ECO:0000256" key="2">
    <source>
        <dbReference type="ARBA" id="ARBA00022448"/>
    </source>
</evidence>
<dbReference type="InterPro" id="IPR022627">
    <property type="entry name" value="DUF3502"/>
</dbReference>
<protein>
    <submittedName>
        <fullName evidence="7">ABC transporter substrate-binding protein</fullName>
    </submittedName>
</protein>
<gene>
    <name evidence="7" type="ORF">LKD31_10040</name>
</gene>
<name>A0AAE3AIN2_9FIRM</name>
<dbReference type="PROSITE" id="PS51257">
    <property type="entry name" value="PROKAR_LIPOPROTEIN"/>
    <property type="match status" value="1"/>
</dbReference>
<proteinExistence type="inferred from homology"/>
<reference evidence="7" key="1">
    <citation type="submission" date="2021-10" db="EMBL/GenBank/DDBJ databases">
        <title>Anaerobic single-cell dispensing facilitates the cultivation of human gut bacteria.</title>
        <authorList>
            <person name="Afrizal A."/>
        </authorList>
    </citation>
    <scope>NUCLEOTIDE SEQUENCE</scope>
    <source>
        <strain evidence="7">CLA-AA-H250</strain>
    </source>
</reference>
<accession>A0AAE3AIN2</accession>
<evidence type="ECO:0000256" key="3">
    <source>
        <dbReference type="ARBA" id="ARBA00022729"/>
    </source>
</evidence>
<dbReference type="PANTHER" id="PTHR43649:SF34">
    <property type="entry name" value="ABC TRANSPORTER PERIPLASMIC-BINDING PROTEIN YCJN-RELATED"/>
    <property type="match status" value="1"/>
</dbReference>
<feature type="signal peptide" evidence="5">
    <location>
        <begin position="1"/>
        <end position="22"/>
    </location>
</feature>
<sequence length="544" mass="61023">MKTTKKLLAMALAAAMVVTAFAGCSGNNDTSSADSTSSASSEASTSSDASTSDESSATEDDGTIHPMRIVQPGTLCPDYETGMAAVNEKLKEDGVNIEVSVTRIPWDAYAEKLNLMLTTGEEFELLHVMQDVKNLSAIAGMGAISSIHDSIQNYPDLYNKFSETEWLGTLYKGEEYAVPCYWRSFDNTMSYMDYRSDIAEKVGYDEFPDTTEGIIDLMKKSQDEILNETGMKAYSWFHQVQDTAHWLHRSYDTYPFYVENSLGICLIRQDGTVDSFYESEEFKKDANTYYEMYQAGLIDPDILNRDHQKQYDDANYGAMLPSQTFDPYTGVTMQKNGVEGAEVKWVEAFGDDVPDMIYTYVQNLNAISSTSEDPESGLKFLNWLYASEENHDLFHYGIEGTHYTKTGDHRIEQVKGDDGNPLYSMDTWMTGYLPYMAYATDTPDEQVDYMTYKSDNYVISPAAGFIFDSSNVTSELTNLQTEIISSIYPIKVGMVSYEDNIDAAIEKLKAAGLDKYLEEYRTQFKAYLDANPNVLEIAKGTTEG</sequence>
<feature type="region of interest" description="Disordered" evidence="4">
    <location>
        <begin position="27"/>
        <end position="66"/>
    </location>
</feature>
<evidence type="ECO:0000256" key="5">
    <source>
        <dbReference type="SAM" id="SignalP"/>
    </source>
</evidence>
<dbReference type="EMBL" id="JAJEQC010000009">
    <property type="protein sequence ID" value="MCC2137354.1"/>
    <property type="molecule type" value="Genomic_DNA"/>
</dbReference>
<keyword evidence="3 5" id="KW-0732">Signal</keyword>
<dbReference type="Gene3D" id="3.40.190.10">
    <property type="entry name" value="Periplasmic binding protein-like II"/>
    <property type="match status" value="2"/>
</dbReference>
<dbReference type="Pfam" id="PF01547">
    <property type="entry name" value="SBP_bac_1"/>
    <property type="match status" value="1"/>
</dbReference>
<dbReference type="Pfam" id="PF12010">
    <property type="entry name" value="DUF3502"/>
    <property type="match status" value="1"/>
</dbReference>
<evidence type="ECO:0000259" key="6">
    <source>
        <dbReference type="Pfam" id="PF12010"/>
    </source>
</evidence>
<dbReference type="InterPro" id="IPR006059">
    <property type="entry name" value="SBP"/>
</dbReference>
<dbReference type="SUPFAM" id="SSF53850">
    <property type="entry name" value="Periplasmic binding protein-like II"/>
    <property type="match status" value="1"/>
</dbReference>
<dbReference type="AlphaFoldDB" id="A0AAE3AIN2"/>
<comment type="caution">
    <text evidence="7">The sequence shown here is derived from an EMBL/GenBank/DDBJ whole genome shotgun (WGS) entry which is preliminary data.</text>
</comment>
<dbReference type="RefSeq" id="WP_308449593.1">
    <property type="nucleotide sequence ID" value="NZ_JAJEQC010000009.1"/>
</dbReference>
<feature type="chain" id="PRO_5041997486" evidence="5">
    <location>
        <begin position="23"/>
        <end position="544"/>
    </location>
</feature>
<feature type="domain" description="DUF3502" evidence="6">
    <location>
        <begin position="461"/>
        <end position="528"/>
    </location>
</feature>
<evidence type="ECO:0000313" key="7">
    <source>
        <dbReference type="EMBL" id="MCC2137354.1"/>
    </source>
</evidence>
<dbReference type="Proteomes" id="UP001199424">
    <property type="component" value="Unassembled WGS sequence"/>
</dbReference>
<comment type="similarity">
    <text evidence="1">Belongs to the bacterial solute-binding protein 1 family.</text>
</comment>
<organism evidence="7 8">
    <name type="scientific">Hominenteromicrobium mulieris</name>
    <dbReference type="NCBI Taxonomy" id="2885357"/>
    <lineage>
        <taxon>Bacteria</taxon>
        <taxon>Bacillati</taxon>
        <taxon>Bacillota</taxon>
        <taxon>Clostridia</taxon>
        <taxon>Eubacteriales</taxon>
        <taxon>Oscillospiraceae</taxon>
        <taxon>Hominenteromicrobium</taxon>
    </lineage>
</organism>
<feature type="compositionally biased region" description="Low complexity" evidence="4">
    <location>
        <begin position="29"/>
        <end position="55"/>
    </location>
</feature>
<dbReference type="InterPro" id="IPR050490">
    <property type="entry name" value="Bact_solute-bd_prot1"/>
</dbReference>
<evidence type="ECO:0000256" key="4">
    <source>
        <dbReference type="SAM" id="MobiDB-lite"/>
    </source>
</evidence>
<keyword evidence="8" id="KW-1185">Reference proteome</keyword>
<evidence type="ECO:0000256" key="1">
    <source>
        <dbReference type="ARBA" id="ARBA00008520"/>
    </source>
</evidence>
<keyword evidence="2" id="KW-0813">Transport</keyword>
<dbReference type="PANTHER" id="PTHR43649">
    <property type="entry name" value="ARABINOSE-BINDING PROTEIN-RELATED"/>
    <property type="match status" value="1"/>
</dbReference>